<sequence>MTCWKDCKSWRNMFHEYYVHGRQPSCDQWKEDYNNCILWKTEQSGPAKEALMQSEQLRLKKVNDDSPPVWKLRTAPCPDWPKNPSSGTIPHEEPS</sequence>
<evidence type="ECO:0000256" key="5">
    <source>
        <dbReference type="SAM" id="MobiDB-lite"/>
    </source>
</evidence>
<evidence type="ECO:0000256" key="4">
    <source>
        <dbReference type="ARBA" id="ARBA00044235"/>
    </source>
</evidence>
<dbReference type="Pfam" id="PF11326">
    <property type="entry name" value="PANTS-like"/>
    <property type="match status" value="1"/>
</dbReference>
<dbReference type="InterPro" id="IPR021475">
    <property type="entry name" value="Pants/Emi1-like"/>
</dbReference>
<evidence type="ECO:0000313" key="6">
    <source>
        <dbReference type="EMBL" id="KAJ8043323.1"/>
    </source>
</evidence>
<dbReference type="PANTHER" id="PTHR28052:SF1">
    <property type="entry name" value="UPF0545 PROTEIN C22ORF39"/>
    <property type="match status" value="1"/>
</dbReference>
<evidence type="ECO:0000256" key="3">
    <source>
        <dbReference type="ARBA" id="ARBA00044072"/>
    </source>
</evidence>
<comment type="subcellular location">
    <subcellularLocation>
        <location evidence="2">Synaptic cleft</location>
    </subcellularLocation>
</comment>
<accession>A0A9Q1CD01</accession>
<evidence type="ECO:0000256" key="1">
    <source>
        <dbReference type="ARBA" id="ARBA00006412"/>
    </source>
</evidence>
<comment type="similarity">
    <text evidence="1">Belongs to the UPF0545 family.</text>
</comment>
<dbReference type="PANTHER" id="PTHR28052">
    <property type="entry name" value="UPF0545 PROTEIN C22ORF39"/>
    <property type="match status" value="1"/>
</dbReference>
<organism evidence="6 7">
    <name type="scientific">Holothuria leucospilota</name>
    <name type="common">Black long sea cucumber</name>
    <name type="synonym">Mertensiothuria leucospilota</name>
    <dbReference type="NCBI Taxonomy" id="206669"/>
    <lineage>
        <taxon>Eukaryota</taxon>
        <taxon>Metazoa</taxon>
        <taxon>Echinodermata</taxon>
        <taxon>Eleutherozoa</taxon>
        <taxon>Echinozoa</taxon>
        <taxon>Holothuroidea</taxon>
        <taxon>Aspidochirotacea</taxon>
        <taxon>Aspidochirotida</taxon>
        <taxon>Holothuriidae</taxon>
        <taxon>Holothuria</taxon>
    </lineage>
</organism>
<dbReference type="GO" id="GO:0043083">
    <property type="term" value="C:synaptic cleft"/>
    <property type="evidence" value="ECO:0007669"/>
    <property type="project" value="UniProtKB-SubCell"/>
</dbReference>
<dbReference type="EMBL" id="JAIZAY010000004">
    <property type="protein sequence ID" value="KAJ8043323.1"/>
    <property type="molecule type" value="Genomic_DNA"/>
</dbReference>
<name>A0A9Q1CD01_HOLLE</name>
<dbReference type="Proteomes" id="UP001152320">
    <property type="component" value="Chromosome 4"/>
</dbReference>
<comment type="caution">
    <text evidence="6">The sequence shown here is derived from an EMBL/GenBank/DDBJ whole genome shotgun (WGS) entry which is preliminary data.</text>
</comment>
<proteinExistence type="inferred from homology"/>
<evidence type="ECO:0000256" key="2">
    <source>
        <dbReference type="ARBA" id="ARBA00043942"/>
    </source>
</evidence>
<feature type="region of interest" description="Disordered" evidence="5">
    <location>
        <begin position="62"/>
        <end position="95"/>
    </location>
</feature>
<keyword evidence="7" id="KW-1185">Reference proteome</keyword>
<dbReference type="AlphaFoldDB" id="A0A9Q1CD01"/>
<gene>
    <name evidence="6" type="ORF">HOLleu_10352</name>
</gene>
<protein>
    <recommendedName>
        <fullName evidence="3">Synaptic plasticity regulator PANTS</fullName>
    </recommendedName>
    <alternativeName>
        <fullName evidence="4">Plasticity-associated neural transcript short</fullName>
    </alternativeName>
</protein>
<dbReference type="OrthoDB" id="5946508at2759"/>
<evidence type="ECO:0000313" key="7">
    <source>
        <dbReference type="Proteomes" id="UP001152320"/>
    </source>
</evidence>
<reference evidence="6" key="1">
    <citation type="submission" date="2021-10" db="EMBL/GenBank/DDBJ databases">
        <title>Tropical sea cucumber genome reveals ecological adaptation and Cuvierian tubules defense mechanism.</title>
        <authorList>
            <person name="Chen T."/>
        </authorList>
    </citation>
    <scope>NUCLEOTIDE SEQUENCE</scope>
    <source>
        <strain evidence="6">Nanhai2018</strain>
        <tissue evidence="6">Muscle</tissue>
    </source>
</reference>